<evidence type="ECO:0000256" key="2">
    <source>
        <dbReference type="ARBA" id="ARBA00022723"/>
    </source>
</evidence>
<dbReference type="PROSITE" id="PS00463">
    <property type="entry name" value="ZN2_CY6_FUNGAL_1"/>
    <property type="match status" value="1"/>
</dbReference>
<evidence type="ECO:0000256" key="3">
    <source>
        <dbReference type="ARBA" id="ARBA00023015"/>
    </source>
</evidence>
<feature type="domain" description="Zn(2)-C6 fungal-type" evidence="8">
    <location>
        <begin position="14"/>
        <end position="44"/>
    </location>
</feature>
<reference evidence="9 10" key="1">
    <citation type="journal article" date="2023" name="IMA Fungus">
        <title>Comparative genomic study of the Penicillium genus elucidates a diverse pangenome and 15 lateral gene transfer events.</title>
        <authorList>
            <person name="Petersen C."/>
            <person name="Sorensen T."/>
            <person name="Nielsen M.R."/>
            <person name="Sondergaard T.E."/>
            <person name="Sorensen J.L."/>
            <person name="Fitzpatrick D.A."/>
            <person name="Frisvad J.C."/>
            <person name="Nielsen K.L."/>
        </authorList>
    </citation>
    <scope>NUCLEOTIDE SEQUENCE [LARGE SCALE GENOMIC DNA]</scope>
    <source>
        <strain evidence="9 10">IBT 3361</strain>
    </source>
</reference>
<protein>
    <recommendedName>
        <fullName evidence="8">Zn(2)-C6 fungal-type domain-containing protein</fullName>
    </recommendedName>
</protein>
<dbReference type="InterPro" id="IPR001138">
    <property type="entry name" value="Zn2Cys6_DnaBD"/>
</dbReference>
<dbReference type="Proteomes" id="UP001220256">
    <property type="component" value="Unassembled WGS sequence"/>
</dbReference>
<dbReference type="InterPro" id="IPR051711">
    <property type="entry name" value="Stress_Response_Reg"/>
</dbReference>
<dbReference type="SMART" id="SM00906">
    <property type="entry name" value="Fungal_trans"/>
    <property type="match status" value="1"/>
</dbReference>
<evidence type="ECO:0000256" key="4">
    <source>
        <dbReference type="ARBA" id="ARBA00023125"/>
    </source>
</evidence>
<accession>A0ABQ8WQR7</accession>
<keyword evidence="5" id="KW-0804">Transcription</keyword>
<evidence type="ECO:0000313" key="10">
    <source>
        <dbReference type="Proteomes" id="UP001220256"/>
    </source>
</evidence>
<comment type="subcellular location">
    <subcellularLocation>
        <location evidence="1">Nucleus</location>
    </subcellularLocation>
</comment>
<evidence type="ECO:0000256" key="1">
    <source>
        <dbReference type="ARBA" id="ARBA00004123"/>
    </source>
</evidence>
<dbReference type="Pfam" id="PF00172">
    <property type="entry name" value="Zn_clus"/>
    <property type="match status" value="1"/>
</dbReference>
<dbReference type="CDD" id="cd12148">
    <property type="entry name" value="fungal_TF_MHR"/>
    <property type="match status" value="1"/>
</dbReference>
<dbReference type="InterPro" id="IPR007219">
    <property type="entry name" value="XnlR_reg_dom"/>
</dbReference>
<keyword evidence="2" id="KW-0479">Metal-binding</keyword>
<dbReference type="PANTHER" id="PTHR47540:SF6">
    <property type="entry name" value="ZN(II)2CYS6 TRANSCRIPTION FACTOR (EUROFUNG)"/>
    <property type="match status" value="1"/>
</dbReference>
<evidence type="ECO:0000256" key="5">
    <source>
        <dbReference type="ARBA" id="ARBA00023163"/>
    </source>
</evidence>
<dbReference type="CDD" id="cd00067">
    <property type="entry name" value="GAL4"/>
    <property type="match status" value="1"/>
</dbReference>
<comment type="caution">
    <text evidence="9">The sequence shown here is derived from an EMBL/GenBank/DDBJ whole genome shotgun (WGS) entry which is preliminary data.</text>
</comment>
<dbReference type="Pfam" id="PF04082">
    <property type="entry name" value="Fungal_trans"/>
    <property type="match status" value="1"/>
</dbReference>
<sequence length="645" mass="72396">MPDRTRMKIPKSIACRRCHARKVKCSGGVPCSGCRQADNVECVYPRKARLVKVSEQYIEDLVSENQQLRRSSSRPANEESDALPNDPVLTGAPWFVNADALHTPILVAEASDSAFATRFRQAMSNGQHGHLPRVNFPSDEQLLALSDAEIPWPTPARARLLIRAAINSLCRCYYIVRRSSILHELECAIQNYPQTGLRSKTKLWVLFAIGEVYTTRNSTSERVFPGIHYFCKAMNILRIVSERPSVDMVEIQMLLSLYSLFLNRRHTAYSLAGAAVRLATIMGLHLNISETQMRDAGEREHRNRIWWTAYTLERMWAAKLGYPPAIRDDDIGVNLPSNPVGLDDSNASDFPDCAYFIARIGLAQLSSRIIHSIYGQKADTSSLSRRVQDTFGDLRCWLKDLPQSLQLDGREEGDLDPRVKSLHLLFNQLAIIATRTILLHVLRAHLEARAQQPASGANIPASALALSETCIRCARHSCRLLVDSWANGTFMIFDYFYTQYLFSAATVLGISTLLDSKERQSDEEQFEIATGFLLQLRNSGNYAAAEFYQHIEATLDLMETTKARLGVHDRAATGIPQDASDFGSLNRSSLEETAFAVGDFMTAGTALSEPFLQELLDQPLPDLQFIDSSMYLDEQQGFYWPDTML</sequence>
<gene>
    <name evidence="9" type="ORF">N7505_003361</name>
</gene>
<evidence type="ECO:0000259" key="8">
    <source>
        <dbReference type="PROSITE" id="PS50048"/>
    </source>
</evidence>
<feature type="compositionally biased region" description="Polar residues" evidence="7">
    <location>
        <begin position="65"/>
        <end position="75"/>
    </location>
</feature>
<evidence type="ECO:0000256" key="7">
    <source>
        <dbReference type="SAM" id="MobiDB-lite"/>
    </source>
</evidence>
<evidence type="ECO:0000256" key="6">
    <source>
        <dbReference type="ARBA" id="ARBA00023242"/>
    </source>
</evidence>
<keyword evidence="10" id="KW-1185">Reference proteome</keyword>
<dbReference type="PROSITE" id="PS50048">
    <property type="entry name" value="ZN2_CY6_FUNGAL_2"/>
    <property type="match status" value="1"/>
</dbReference>
<dbReference type="Gene3D" id="4.10.240.10">
    <property type="entry name" value="Zn(2)-C6 fungal-type DNA-binding domain"/>
    <property type="match status" value="1"/>
</dbReference>
<dbReference type="EMBL" id="JAPVEB010000002">
    <property type="protein sequence ID" value="KAJ5274816.1"/>
    <property type="molecule type" value="Genomic_DNA"/>
</dbReference>
<dbReference type="SMART" id="SM00066">
    <property type="entry name" value="GAL4"/>
    <property type="match status" value="1"/>
</dbReference>
<proteinExistence type="predicted"/>
<dbReference type="InterPro" id="IPR036864">
    <property type="entry name" value="Zn2-C6_fun-type_DNA-bd_sf"/>
</dbReference>
<dbReference type="PANTHER" id="PTHR47540">
    <property type="entry name" value="THIAMINE REPRESSIBLE GENES REGULATORY PROTEIN THI5"/>
    <property type="match status" value="1"/>
</dbReference>
<keyword evidence="6" id="KW-0539">Nucleus</keyword>
<name>A0ABQ8WQR7_PENCH</name>
<dbReference type="SUPFAM" id="SSF57701">
    <property type="entry name" value="Zn2/Cys6 DNA-binding domain"/>
    <property type="match status" value="1"/>
</dbReference>
<feature type="region of interest" description="Disordered" evidence="7">
    <location>
        <begin position="65"/>
        <end position="84"/>
    </location>
</feature>
<organism evidence="9 10">
    <name type="scientific">Penicillium chrysogenum</name>
    <name type="common">Penicillium notatum</name>
    <dbReference type="NCBI Taxonomy" id="5076"/>
    <lineage>
        <taxon>Eukaryota</taxon>
        <taxon>Fungi</taxon>
        <taxon>Dikarya</taxon>
        <taxon>Ascomycota</taxon>
        <taxon>Pezizomycotina</taxon>
        <taxon>Eurotiomycetes</taxon>
        <taxon>Eurotiomycetidae</taxon>
        <taxon>Eurotiales</taxon>
        <taxon>Aspergillaceae</taxon>
        <taxon>Penicillium</taxon>
        <taxon>Penicillium chrysogenum species complex</taxon>
    </lineage>
</organism>
<evidence type="ECO:0000313" key="9">
    <source>
        <dbReference type="EMBL" id="KAJ5274816.1"/>
    </source>
</evidence>
<keyword evidence="4" id="KW-0238">DNA-binding</keyword>
<keyword evidence="3" id="KW-0805">Transcription regulation</keyword>